<keyword evidence="2" id="KW-1185">Reference proteome</keyword>
<reference evidence="1 2" key="1">
    <citation type="journal article" date="2020" name="Cell">
        <title>Large-Scale Comparative Analyses of Tick Genomes Elucidate Their Genetic Diversity and Vector Capacities.</title>
        <authorList>
            <consortium name="Tick Genome and Microbiome Consortium (TIGMIC)"/>
            <person name="Jia N."/>
            <person name="Wang J."/>
            <person name="Shi W."/>
            <person name="Du L."/>
            <person name="Sun Y."/>
            <person name="Zhan W."/>
            <person name="Jiang J.F."/>
            <person name="Wang Q."/>
            <person name="Zhang B."/>
            <person name="Ji P."/>
            <person name="Bell-Sakyi L."/>
            <person name="Cui X.M."/>
            <person name="Yuan T.T."/>
            <person name="Jiang B.G."/>
            <person name="Yang W.F."/>
            <person name="Lam T.T."/>
            <person name="Chang Q.C."/>
            <person name="Ding S.J."/>
            <person name="Wang X.J."/>
            <person name="Zhu J.G."/>
            <person name="Ruan X.D."/>
            <person name="Zhao L."/>
            <person name="Wei J.T."/>
            <person name="Ye R.Z."/>
            <person name="Que T.C."/>
            <person name="Du C.H."/>
            <person name="Zhou Y.H."/>
            <person name="Cheng J.X."/>
            <person name="Dai P.F."/>
            <person name="Guo W.B."/>
            <person name="Han X.H."/>
            <person name="Huang E.J."/>
            <person name="Li L.F."/>
            <person name="Wei W."/>
            <person name="Gao Y.C."/>
            <person name="Liu J.Z."/>
            <person name="Shao H.Z."/>
            <person name="Wang X."/>
            <person name="Wang C.C."/>
            <person name="Yang T.C."/>
            <person name="Huo Q.B."/>
            <person name="Li W."/>
            <person name="Chen H.Y."/>
            <person name="Chen S.E."/>
            <person name="Zhou L.G."/>
            <person name="Ni X.B."/>
            <person name="Tian J.H."/>
            <person name="Sheng Y."/>
            <person name="Liu T."/>
            <person name="Pan Y.S."/>
            <person name="Xia L.Y."/>
            <person name="Li J."/>
            <person name="Zhao F."/>
            <person name="Cao W.C."/>
        </authorList>
    </citation>
    <scope>NUCLEOTIDE SEQUENCE [LARGE SCALE GENOMIC DNA]</scope>
    <source>
        <strain evidence="1">Iper-2018</strain>
    </source>
</reference>
<sequence length="449" mass="48893">MCSTAIMSSSAALYQSRRRTVSVSSMLQSSALHIPGSKACFKHYGTQQMMAPMEWRAQAASRRAVSRRAASQSAHEPVDDAFLPRLPADMAKLVQVAVRCTRAALNVRLEFDHPFRGLVYSKGHFGDPECRHVHGDSSPGAAESRRTFEFAVRADRCGSTKVERKPREGDSFLENTIVVQSELGIQDWSDSARRLRCSWDSNTERTVSSSISVDQLDVISGPVRGLLGRRLLHGRPARPRTIGETLTLVVYALGSDVHVKDCLAHDGDLGHTVQLTDAHGCVAKPKLLGPWQKTTKTGATGASTIAFAYLKAFKFPDKVEVYLECNIEMCKRQCSELCSGARRSKRQGLNESSGLAEPARVTRGIRVVAPGDAPEHEDWRSGRLATGDVCMSLPGFVTSLSAILALLLGSCLASVSLLVRVRQLAALPTSPPATKSPMDSDTVRKCRHL</sequence>
<protein>
    <submittedName>
        <fullName evidence="1">Uncharacterized protein</fullName>
    </submittedName>
</protein>
<comment type="caution">
    <text evidence="1">The sequence shown here is derived from an EMBL/GenBank/DDBJ whole genome shotgun (WGS) entry which is preliminary data.</text>
</comment>
<accession>A0AC60Q829</accession>
<evidence type="ECO:0000313" key="1">
    <source>
        <dbReference type="EMBL" id="KAG0430038.1"/>
    </source>
</evidence>
<proteinExistence type="predicted"/>
<organism evidence="1 2">
    <name type="scientific">Ixodes persulcatus</name>
    <name type="common">Taiga tick</name>
    <dbReference type="NCBI Taxonomy" id="34615"/>
    <lineage>
        <taxon>Eukaryota</taxon>
        <taxon>Metazoa</taxon>
        <taxon>Ecdysozoa</taxon>
        <taxon>Arthropoda</taxon>
        <taxon>Chelicerata</taxon>
        <taxon>Arachnida</taxon>
        <taxon>Acari</taxon>
        <taxon>Parasitiformes</taxon>
        <taxon>Ixodida</taxon>
        <taxon>Ixodoidea</taxon>
        <taxon>Ixodidae</taxon>
        <taxon>Ixodinae</taxon>
        <taxon>Ixodes</taxon>
    </lineage>
</organism>
<gene>
    <name evidence="1" type="ORF">HPB47_023063</name>
</gene>
<dbReference type="Proteomes" id="UP000805193">
    <property type="component" value="Unassembled WGS sequence"/>
</dbReference>
<dbReference type="EMBL" id="JABSTQ010009360">
    <property type="protein sequence ID" value="KAG0430038.1"/>
    <property type="molecule type" value="Genomic_DNA"/>
</dbReference>
<name>A0AC60Q829_IXOPE</name>
<evidence type="ECO:0000313" key="2">
    <source>
        <dbReference type="Proteomes" id="UP000805193"/>
    </source>
</evidence>